<dbReference type="Proteomes" id="UP001318860">
    <property type="component" value="Unassembled WGS sequence"/>
</dbReference>
<proteinExistence type="inferred from homology"/>
<evidence type="ECO:0000313" key="3">
    <source>
        <dbReference type="EMBL" id="KAK6154925.1"/>
    </source>
</evidence>
<sequence length="317" mass="36258">MKFGRPDSGFLKWRWKPDECELPIFDPYRFLEMVRGKSIAFVGDSVARNHMQSLICLLSRVAHPVDVAKPTDENRLYIYTEHNFNISIISSPYLIRTEKTDPNDFTRPYNLYLDEPDQTWTAKIEAFDYVIISAGQWFFRPTYFYLNRTLAGCLYCPEPNVTHLTSSFSYRWALRTALRAINGAVNFNGVAFLRTFAPSHFEGGPWDKGGDCVRTTPFRRNETVLEDYGLGIYSVQLEELGIAGEAGRGTGGKLRLFDATKLMLLRPDGHPGKYGHWPVANRAIPNDCVHWCLPGPIDAWNDLLQELLIKEVEYSQS</sequence>
<name>A0ABR0X641_REHGL</name>
<dbReference type="InterPro" id="IPR029962">
    <property type="entry name" value="TBL"/>
</dbReference>
<evidence type="ECO:0000259" key="2">
    <source>
        <dbReference type="Pfam" id="PF13839"/>
    </source>
</evidence>
<accession>A0ABR0X641</accession>
<dbReference type="InterPro" id="IPR026057">
    <property type="entry name" value="TBL_C"/>
</dbReference>
<feature type="domain" description="Trichome birefringence-like C-terminal" evidence="2">
    <location>
        <begin position="22"/>
        <end position="306"/>
    </location>
</feature>
<dbReference type="EMBL" id="JABTTQ020000005">
    <property type="protein sequence ID" value="KAK6154925.1"/>
    <property type="molecule type" value="Genomic_DNA"/>
</dbReference>
<comment type="similarity">
    <text evidence="1">Belongs to the PC-esterase family. TBL subfamily.</text>
</comment>
<organism evidence="3 4">
    <name type="scientific">Rehmannia glutinosa</name>
    <name type="common">Chinese foxglove</name>
    <dbReference type="NCBI Taxonomy" id="99300"/>
    <lineage>
        <taxon>Eukaryota</taxon>
        <taxon>Viridiplantae</taxon>
        <taxon>Streptophyta</taxon>
        <taxon>Embryophyta</taxon>
        <taxon>Tracheophyta</taxon>
        <taxon>Spermatophyta</taxon>
        <taxon>Magnoliopsida</taxon>
        <taxon>eudicotyledons</taxon>
        <taxon>Gunneridae</taxon>
        <taxon>Pentapetalae</taxon>
        <taxon>asterids</taxon>
        <taxon>lamiids</taxon>
        <taxon>Lamiales</taxon>
        <taxon>Orobanchaceae</taxon>
        <taxon>Rehmannieae</taxon>
        <taxon>Rehmannia</taxon>
    </lineage>
</organism>
<dbReference type="PANTHER" id="PTHR32285">
    <property type="entry name" value="PROTEIN TRICHOME BIREFRINGENCE-LIKE 9-RELATED"/>
    <property type="match status" value="1"/>
</dbReference>
<dbReference type="Pfam" id="PF13839">
    <property type="entry name" value="PC-Esterase"/>
    <property type="match status" value="1"/>
</dbReference>
<comment type="caution">
    <text evidence="3">The sequence shown here is derived from an EMBL/GenBank/DDBJ whole genome shotgun (WGS) entry which is preliminary data.</text>
</comment>
<evidence type="ECO:0000256" key="1">
    <source>
        <dbReference type="ARBA" id="ARBA00007727"/>
    </source>
</evidence>
<reference evidence="3 4" key="1">
    <citation type="journal article" date="2021" name="Comput. Struct. Biotechnol. J.">
        <title>De novo genome assembly of the potent medicinal plant Rehmannia glutinosa using nanopore technology.</title>
        <authorList>
            <person name="Ma L."/>
            <person name="Dong C."/>
            <person name="Song C."/>
            <person name="Wang X."/>
            <person name="Zheng X."/>
            <person name="Niu Y."/>
            <person name="Chen S."/>
            <person name="Feng W."/>
        </authorList>
    </citation>
    <scope>NUCLEOTIDE SEQUENCE [LARGE SCALE GENOMIC DNA]</scope>
    <source>
        <tissue evidence="3">Leaves</tissue>
    </source>
</reference>
<dbReference type="PANTHER" id="PTHR32285:SF247">
    <property type="entry name" value="PROTEIN TRICHOME BIREFRINGENCE-LIKE 19"/>
    <property type="match status" value="1"/>
</dbReference>
<evidence type="ECO:0000313" key="4">
    <source>
        <dbReference type="Proteomes" id="UP001318860"/>
    </source>
</evidence>
<keyword evidence="4" id="KW-1185">Reference proteome</keyword>
<gene>
    <name evidence="3" type="ORF">DH2020_009173</name>
</gene>
<protein>
    <recommendedName>
        <fullName evidence="2">Trichome birefringence-like C-terminal domain-containing protein</fullName>
    </recommendedName>
</protein>